<dbReference type="Proteomes" id="UP001223072">
    <property type="component" value="Unassembled WGS sequence"/>
</dbReference>
<keyword evidence="2" id="KW-1185">Reference proteome</keyword>
<reference evidence="1 2" key="1">
    <citation type="submission" date="2023-07" db="EMBL/GenBank/DDBJ databases">
        <title>Comparative genomics of wheat-associated soil bacteria to identify genetic determinants of phenazine resistance.</title>
        <authorList>
            <person name="Mouncey N."/>
        </authorList>
    </citation>
    <scope>NUCLEOTIDE SEQUENCE [LARGE SCALE GENOMIC DNA]</scope>
    <source>
        <strain evidence="1 2">W2I16</strain>
    </source>
</reference>
<evidence type="ECO:0000313" key="1">
    <source>
        <dbReference type="EMBL" id="MDQ0932653.1"/>
    </source>
</evidence>
<comment type="caution">
    <text evidence="1">The sequence shown here is derived from an EMBL/GenBank/DDBJ whole genome shotgun (WGS) entry which is preliminary data.</text>
</comment>
<gene>
    <name evidence="1" type="ORF">QFZ49_002583</name>
</gene>
<name>A0ABU0RLT6_9ACTN</name>
<dbReference type="EMBL" id="JAUSZS010000003">
    <property type="protein sequence ID" value="MDQ0932653.1"/>
    <property type="molecule type" value="Genomic_DNA"/>
</dbReference>
<protein>
    <recommendedName>
        <fullName evidence="3">Transposase</fullName>
    </recommendedName>
</protein>
<accession>A0ABU0RLT6</accession>
<evidence type="ECO:0008006" key="3">
    <source>
        <dbReference type="Google" id="ProtNLM"/>
    </source>
</evidence>
<sequence>MRKILGEDPAAVVWYGLRTKDPERGTVAAALVRAAAQ</sequence>
<evidence type="ECO:0000313" key="2">
    <source>
        <dbReference type="Proteomes" id="UP001223072"/>
    </source>
</evidence>
<organism evidence="1 2">
    <name type="scientific">Streptomyces turgidiscabies</name>
    <dbReference type="NCBI Taxonomy" id="85558"/>
    <lineage>
        <taxon>Bacteria</taxon>
        <taxon>Bacillati</taxon>
        <taxon>Actinomycetota</taxon>
        <taxon>Actinomycetes</taxon>
        <taxon>Kitasatosporales</taxon>
        <taxon>Streptomycetaceae</taxon>
        <taxon>Streptomyces</taxon>
    </lineage>
</organism>
<proteinExistence type="predicted"/>